<dbReference type="PANTHER" id="PTHR11017">
    <property type="entry name" value="LEUCINE-RICH REPEAT-CONTAINING PROTEIN"/>
    <property type="match status" value="1"/>
</dbReference>
<dbReference type="Pfam" id="PF23598">
    <property type="entry name" value="LRR_14"/>
    <property type="match status" value="1"/>
</dbReference>
<dbReference type="PANTHER" id="PTHR11017:SF573">
    <property type="entry name" value="ADP-RIBOSYL CYCLASE_CYCLIC ADP-RIBOSE HYDROLASE"/>
    <property type="match status" value="1"/>
</dbReference>
<dbReference type="EMBL" id="JAUESC010000387">
    <property type="protein sequence ID" value="KAK0574330.1"/>
    <property type="molecule type" value="Genomic_DNA"/>
</dbReference>
<dbReference type="Proteomes" id="UP001168877">
    <property type="component" value="Unassembled WGS sequence"/>
</dbReference>
<organism evidence="3 4">
    <name type="scientific">Acer saccharum</name>
    <name type="common">Sugar maple</name>
    <dbReference type="NCBI Taxonomy" id="4024"/>
    <lineage>
        <taxon>Eukaryota</taxon>
        <taxon>Viridiplantae</taxon>
        <taxon>Streptophyta</taxon>
        <taxon>Embryophyta</taxon>
        <taxon>Tracheophyta</taxon>
        <taxon>Spermatophyta</taxon>
        <taxon>Magnoliopsida</taxon>
        <taxon>eudicotyledons</taxon>
        <taxon>Gunneridae</taxon>
        <taxon>Pentapetalae</taxon>
        <taxon>rosids</taxon>
        <taxon>malvids</taxon>
        <taxon>Sapindales</taxon>
        <taxon>Sapindaceae</taxon>
        <taxon>Hippocastanoideae</taxon>
        <taxon>Acereae</taxon>
        <taxon>Acer</taxon>
    </lineage>
</organism>
<evidence type="ECO:0000259" key="2">
    <source>
        <dbReference type="Pfam" id="PF23598"/>
    </source>
</evidence>
<reference evidence="3" key="1">
    <citation type="journal article" date="2022" name="Plant J.">
        <title>Strategies of tolerance reflected in two North American maple genomes.</title>
        <authorList>
            <person name="McEvoy S.L."/>
            <person name="Sezen U.U."/>
            <person name="Trouern-Trend A."/>
            <person name="McMahon S.M."/>
            <person name="Schaberg P.G."/>
            <person name="Yang J."/>
            <person name="Wegrzyn J.L."/>
            <person name="Swenson N.G."/>
        </authorList>
    </citation>
    <scope>NUCLEOTIDE SEQUENCE</scope>
    <source>
        <strain evidence="3">NS2018</strain>
    </source>
</reference>
<dbReference type="InterPro" id="IPR032675">
    <property type="entry name" value="LRR_dom_sf"/>
</dbReference>
<dbReference type="InterPro" id="IPR055414">
    <property type="entry name" value="LRR_R13L4/SHOC2-like"/>
</dbReference>
<comment type="caution">
    <text evidence="3">The sequence shown here is derived from an EMBL/GenBank/DDBJ whole genome shotgun (WGS) entry which is preliminary data.</text>
</comment>
<dbReference type="Gene3D" id="3.80.10.10">
    <property type="entry name" value="Ribonuclease Inhibitor"/>
    <property type="match status" value="1"/>
</dbReference>
<name>A0AA39VC31_ACESA</name>
<proteinExistence type="predicted"/>
<evidence type="ECO:0000313" key="3">
    <source>
        <dbReference type="EMBL" id="KAK0574330.1"/>
    </source>
</evidence>
<dbReference type="GO" id="GO:0006952">
    <property type="term" value="P:defense response"/>
    <property type="evidence" value="ECO:0007669"/>
    <property type="project" value="InterPro"/>
</dbReference>
<dbReference type="InterPro" id="IPR044974">
    <property type="entry name" value="Disease_R_plants"/>
</dbReference>
<protein>
    <recommendedName>
        <fullName evidence="2">Disease resistance R13L4/SHOC-2-like LRR domain-containing protein</fullName>
    </recommendedName>
</protein>
<dbReference type="SUPFAM" id="SSF52058">
    <property type="entry name" value="L domain-like"/>
    <property type="match status" value="1"/>
</dbReference>
<accession>A0AA39VC31</accession>
<reference evidence="3" key="2">
    <citation type="submission" date="2023-06" db="EMBL/GenBank/DDBJ databases">
        <authorList>
            <person name="Swenson N.G."/>
            <person name="Wegrzyn J.L."/>
            <person name="Mcevoy S.L."/>
        </authorList>
    </citation>
    <scope>NUCLEOTIDE SEQUENCE</scope>
    <source>
        <strain evidence="3">NS2018</strain>
        <tissue evidence="3">Leaf</tissue>
    </source>
</reference>
<gene>
    <name evidence="3" type="ORF">LWI29_021930</name>
</gene>
<evidence type="ECO:0000256" key="1">
    <source>
        <dbReference type="ARBA" id="ARBA00022737"/>
    </source>
</evidence>
<feature type="domain" description="Disease resistance R13L4/SHOC-2-like LRR" evidence="2">
    <location>
        <begin position="114"/>
        <end position="195"/>
    </location>
</feature>
<evidence type="ECO:0000313" key="4">
    <source>
        <dbReference type="Proteomes" id="UP001168877"/>
    </source>
</evidence>
<sequence length="229" mass="25963">MSNLRLLKISNVDVSEDMIYLSNELRFFKWHGYPLKSLPSNFEAHKLFELNLCHSRIRYLWKDVKAFPKLKTVRLSYSHNLVETPDFTMVPNLEMLDLEGCTRLHKMHDSVGVLKSLTVLNLKGCKNLETFLSNVLGLKLLKILNIQGCSKLDKFPENLGELECLEELDVGGTAITQVPSSIARLSNLRYLSFCERKVQSWRASNSYADSLAKKGSGGEGDMISRSDFG</sequence>
<dbReference type="AlphaFoldDB" id="A0AA39VC31"/>
<keyword evidence="1" id="KW-0677">Repeat</keyword>
<keyword evidence="4" id="KW-1185">Reference proteome</keyword>